<reference evidence="2 3" key="1">
    <citation type="submission" date="2017-10" db="EMBL/GenBank/DDBJ databases">
        <title>Paenichitinophaga pekingensis gen. nov., sp. nov., isolated from activated sludge.</title>
        <authorList>
            <person name="Jin D."/>
            <person name="Kong X."/>
            <person name="Deng Y."/>
            <person name="Bai Z."/>
        </authorList>
    </citation>
    <scope>NUCLEOTIDE SEQUENCE [LARGE SCALE GENOMIC DNA]</scope>
    <source>
        <strain evidence="2 3">13</strain>
    </source>
</reference>
<feature type="domain" description="HTH cro/C1-type" evidence="1">
    <location>
        <begin position="9"/>
        <end position="63"/>
    </location>
</feature>
<dbReference type="CDD" id="cd00093">
    <property type="entry name" value="HTH_XRE"/>
    <property type="match status" value="1"/>
</dbReference>
<dbReference type="AlphaFoldDB" id="A0A291QSL8"/>
<evidence type="ECO:0000313" key="2">
    <source>
        <dbReference type="EMBL" id="ATL47019.1"/>
    </source>
</evidence>
<dbReference type="Gene3D" id="1.10.260.40">
    <property type="entry name" value="lambda repressor-like DNA-binding domains"/>
    <property type="match status" value="1"/>
</dbReference>
<evidence type="ECO:0000313" key="3">
    <source>
        <dbReference type="Proteomes" id="UP000220133"/>
    </source>
</evidence>
<accession>A0A291QSL8</accession>
<dbReference type="SUPFAM" id="SSF47413">
    <property type="entry name" value="lambda repressor-like DNA-binding domains"/>
    <property type="match status" value="1"/>
</dbReference>
<dbReference type="Proteomes" id="UP000220133">
    <property type="component" value="Chromosome"/>
</dbReference>
<sequence length="66" mass="7505">MSKKAINRLKVVLAEKNVSSKWLAEQMGKNEATISRWCTNEVQPPVKTFVKIAEKLNVKLTSLFND</sequence>
<dbReference type="Pfam" id="PF01381">
    <property type="entry name" value="HTH_3"/>
    <property type="match status" value="1"/>
</dbReference>
<dbReference type="InterPro" id="IPR010982">
    <property type="entry name" value="Lambda_DNA-bd_dom_sf"/>
</dbReference>
<organism evidence="2 3">
    <name type="scientific">Chitinophaga caeni</name>
    <dbReference type="NCBI Taxonomy" id="2029983"/>
    <lineage>
        <taxon>Bacteria</taxon>
        <taxon>Pseudomonadati</taxon>
        <taxon>Bacteroidota</taxon>
        <taxon>Chitinophagia</taxon>
        <taxon>Chitinophagales</taxon>
        <taxon>Chitinophagaceae</taxon>
        <taxon>Chitinophaga</taxon>
    </lineage>
</organism>
<dbReference type="KEGG" id="cbae:COR50_07365"/>
<gene>
    <name evidence="2" type="ORF">COR50_07365</name>
</gene>
<dbReference type="SMART" id="SM00530">
    <property type="entry name" value="HTH_XRE"/>
    <property type="match status" value="1"/>
</dbReference>
<protein>
    <submittedName>
        <fullName evidence="2">Transcriptional regulator</fullName>
    </submittedName>
</protein>
<dbReference type="RefSeq" id="WP_098193404.1">
    <property type="nucleotide sequence ID" value="NZ_CP023777.1"/>
</dbReference>
<keyword evidence="3" id="KW-1185">Reference proteome</keyword>
<dbReference type="InterPro" id="IPR001387">
    <property type="entry name" value="Cro/C1-type_HTH"/>
</dbReference>
<dbReference type="OrthoDB" id="7865033at2"/>
<evidence type="ECO:0000259" key="1">
    <source>
        <dbReference type="PROSITE" id="PS50943"/>
    </source>
</evidence>
<name>A0A291QSL8_9BACT</name>
<dbReference type="GO" id="GO:0003677">
    <property type="term" value="F:DNA binding"/>
    <property type="evidence" value="ECO:0007669"/>
    <property type="project" value="InterPro"/>
</dbReference>
<dbReference type="PROSITE" id="PS50943">
    <property type="entry name" value="HTH_CROC1"/>
    <property type="match status" value="1"/>
</dbReference>
<proteinExistence type="predicted"/>
<dbReference type="EMBL" id="CP023777">
    <property type="protein sequence ID" value="ATL47019.1"/>
    <property type="molecule type" value="Genomic_DNA"/>
</dbReference>